<evidence type="ECO:0000313" key="12">
    <source>
        <dbReference type="Proteomes" id="UP000306753"/>
    </source>
</evidence>
<dbReference type="CDD" id="cd18161">
    <property type="entry name" value="REC_hyHK_blue-like"/>
    <property type="match status" value="1"/>
</dbReference>
<dbReference type="SMART" id="SM00388">
    <property type="entry name" value="HisKA"/>
    <property type="match status" value="1"/>
</dbReference>
<feature type="modified residue" description="4-aspartylphosphate" evidence="6">
    <location>
        <position position="789"/>
    </location>
</feature>
<dbReference type="GO" id="GO:0000155">
    <property type="term" value="F:phosphorelay sensor kinase activity"/>
    <property type="evidence" value="ECO:0007669"/>
    <property type="project" value="InterPro"/>
</dbReference>
<feature type="domain" description="Response regulatory" evidence="10">
    <location>
        <begin position="739"/>
        <end position="856"/>
    </location>
</feature>
<dbReference type="SUPFAM" id="SSF55874">
    <property type="entry name" value="ATPase domain of HSP90 chaperone/DNA topoisomerase II/histidine kinase"/>
    <property type="match status" value="1"/>
</dbReference>
<keyword evidence="4" id="KW-0808">Transferase</keyword>
<comment type="catalytic activity">
    <reaction evidence="1">
        <text>ATP + protein L-histidine = ADP + protein N-phospho-L-histidine.</text>
        <dbReference type="EC" id="2.7.13.3"/>
    </reaction>
</comment>
<dbReference type="Proteomes" id="UP000306753">
    <property type="component" value="Unassembled WGS sequence"/>
</dbReference>
<keyword evidence="3 6" id="KW-0597">Phosphoprotein</keyword>
<dbReference type="InterPro" id="IPR004358">
    <property type="entry name" value="Sig_transdc_His_kin-like_C"/>
</dbReference>
<dbReference type="NCBIfam" id="TIGR00229">
    <property type="entry name" value="sensory_box"/>
    <property type="match status" value="1"/>
</dbReference>
<dbReference type="SMART" id="SM00387">
    <property type="entry name" value="HATPase_c"/>
    <property type="match status" value="1"/>
</dbReference>
<dbReference type="InterPro" id="IPR000014">
    <property type="entry name" value="PAS"/>
</dbReference>
<dbReference type="InterPro" id="IPR001789">
    <property type="entry name" value="Sig_transdc_resp-reg_receiver"/>
</dbReference>
<dbReference type="PANTHER" id="PTHR43065">
    <property type="entry name" value="SENSOR HISTIDINE KINASE"/>
    <property type="match status" value="1"/>
</dbReference>
<evidence type="ECO:0000259" key="9">
    <source>
        <dbReference type="PROSITE" id="PS50109"/>
    </source>
</evidence>
<evidence type="ECO:0000256" key="3">
    <source>
        <dbReference type="ARBA" id="ARBA00022553"/>
    </source>
</evidence>
<dbReference type="EC" id="2.7.13.3" evidence="2"/>
<dbReference type="SUPFAM" id="SSF47384">
    <property type="entry name" value="Homodimeric domain of signal transducing histidine kinase"/>
    <property type="match status" value="1"/>
</dbReference>
<evidence type="ECO:0000256" key="2">
    <source>
        <dbReference type="ARBA" id="ARBA00012438"/>
    </source>
</evidence>
<keyword evidence="5 11" id="KW-0418">Kinase</keyword>
<dbReference type="Pfam" id="PF08448">
    <property type="entry name" value="PAS_4"/>
    <property type="match status" value="1"/>
</dbReference>
<dbReference type="Gene3D" id="3.30.450.20">
    <property type="entry name" value="PAS domain"/>
    <property type="match status" value="2"/>
</dbReference>
<dbReference type="InterPro" id="IPR036097">
    <property type="entry name" value="HisK_dim/P_sf"/>
</dbReference>
<sequence>MTDLDDPRRRTHSQGRQAQQPKVADQGDVNRLLAASEERYRTLFKAIDSGFCIVEMRFDDALRAVDYRVVEGNPAFERMTGLFDADGKWVSEIAPDLERHWFDLYGRVALTGEPVRFENAAEPFGCWYDVQALRIGEPSERRVAILFNDISERRQAELALARSEEHWRSLFESLSEAFIIGQLLRDEAGHPVDWRYLDINPAWARMTGVPAEDATGRTVREIFPGVDPAWISETAQVVASGHSATFTRQIAGRWYEGRAHRVDAHRVDDERFAIIFRDVTESRKAEVRRNGLLELGDRLRNMSDPTEMSYVAAELLGTTLGVNQTGYCMLDPDTETALLERDWVAPNVPSNTGEYRMRDFGSFMDDLGRGETVAITDTHLDPRTRTHVEAFDDLSVRALLNVPVVEHGRTVAFIFANCSWPRPWEDAEVAFAREVVERTRAAIERRRAEDNLRELNARLESLVAERTAELLKSEELLRQSQKMEAVGQLTGGLAHDFNNLLAGIGGSLELLGKRLQQGRLDELPRYLDAAQSASRRAAALTHRLLAFSRRQTLDPRPTDVNRLVDSMEELVRRTMGPEVVIEVVRAAGLWSTLVDPNQLENTLLNLCINARDAMPSGGRLTVETSNRWLDTDAARELDVPPGRYVSLSVTDTGSGMPPEVLNKAFDPFFTTKPLGMGTGLGLSMIYGFARQSGGQVVIQSRPDEGTRVSVLLPRHFQQAGAAEPFPAHGEPPRAVAGQTVLVVDDEPTIRMLVCEILEELGYAAIEAEDGATGLKVLQSDRRIDLLVSDVGLPGGMNGRQMADAARVGRPGLKVLFITGYAETAAAIPSAHLEAGMYVMTKPFDIEALAVRIKELIGD</sequence>
<dbReference type="InterPro" id="IPR003594">
    <property type="entry name" value="HATPase_dom"/>
</dbReference>
<reference evidence="11 12" key="1">
    <citation type="journal article" date="2017" name="Eur. J. Clin. Microbiol. Infect. Dis.">
        <title>Uncommonly isolated clinical Pseudomonas: identification and phylogenetic assignation.</title>
        <authorList>
            <person name="Mulet M."/>
            <person name="Gomila M."/>
            <person name="Ramirez A."/>
            <person name="Cardew S."/>
            <person name="Moore E.R."/>
            <person name="Lalucat J."/>
            <person name="Garcia-Valdes E."/>
        </authorList>
    </citation>
    <scope>NUCLEOTIDE SEQUENCE [LARGE SCALE GENOMIC DNA]</scope>
    <source>
        <strain evidence="11 12">SD129</strain>
    </source>
</reference>
<keyword evidence="7" id="KW-0175">Coiled coil</keyword>
<evidence type="ECO:0000256" key="1">
    <source>
        <dbReference type="ARBA" id="ARBA00000085"/>
    </source>
</evidence>
<evidence type="ECO:0000256" key="4">
    <source>
        <dbReference type="ARBA" id="ARBA00022679"/>
    </source>
</evidence>
<dbReference type="PROSITE" id="PS50109">
    <property type="entry name" value="HIS_KIN"/>
    <property type="match status" value="1"/>
</dbReference>
<dbReference type="Gene3D" id="3.30.565.10">
    <property type="entry name" value="Histidine kinase-like ATPase, C-terminal domain"/>
    <property type="match status" value="1"/>
</dbReference>
<dbReference type="EMBL" id="QLAG01000017">
    <property type="protein sequence ID" value="TLX62819.1"/>
    <property type="molecule type" value="Genomic_DNA"/>
</dbReference>
<dbReference type="Gene3D" id="3.40.50.2300">
    <property type="match status" value="1"/>
</dbReference>
<dbReference type="InterPro" id="IPR036890">
    <property type="entry name" value="HATPase_C_sf"/>
</dbReference>
<dbReference type="Gene3D" id="3.30.450.40">
    <property type="match status" value="1"/>
</dbReference>
<dbReference type="SMART" id="SM00448">
    <property type="entry name" value="REC"/>
    <property type="match status" value="1"/>
</dbReference>
<dbReference type="SUPFAM" id="SSF52172">
    <property type="entry name" value="CheY-like"/>
    <property type="match status" value="1"/>
</dbReference>
<protein>
    <recommendedName>
        <fullName evidence="2">histidine kinase</fullName>
        <ecNumber evidence="2">2.7.13.3</ecNumber>
    </recommendedName>
</protein>
<dbReference type="RefSeq" id="WP_138412078.1">
    <property type="nucleotide sequence ID" value="NZ_QLAG01000017.1"/>
</dbReference>
<dbReference type="CDD" id="cd00082">
    <property type="entry name" value="HisKA"/>
    <property type="match status" value="1"/>
</dbReference>
<comment type="caution">
    <text evidence="11">The sequence shown here is derived from an EMBL/GenBank/DDBJ whole genome shotgun (WGS) entry which is preliminary data.</text>
</comment>
<dbReference type="PRINTS" id="PR00344">
    <property type="entry name" value="BCTRLSENSOR"/>
</dbReference>
<evidence type="ECO:0000256" key="5">
    <source>
        <dbReference type="ARBA" id="ARBA00022777"/>
    </source>
</evidence>
<dbReference type="PROSITE" id="PS50110">
    <property type="entry name" value="RESPONSE_REGULATORY"/>
    <property type="match status" value="1"/>
</dbReference>
<dbReference type="InterPro" id="IPR005467">
    <property type="entry name" value="His_kinase_dom"/>
</dbReference>
<dbReference type="SUPFAM" id="SSF55781">
    <property type="entry name" value="GAF domain-like"/>
    <property type="match status" value="1"/>
</dbReference>
<name>A0A5R9QCG4_9GAMM</name>
<dbReference type="InterPro" id="IPR029016">
    <property type="entry name" value="GAF-like_dom_sf"/>
</dbReference>
<dbReference type="InterPro" id="IPR035965">
    <property type="entry name" value="PAS-like_dom_sf"/>
</dbReference>
<evidence type="ECO:0000259" key="10">
    <source>
        <dbReference type="PROSITE" id="PS50110"/>
    </source>
</evidence>
<dbReference type="CDD" id="cd00130">
    <property type="entry name" value="PAS"/>
    <property type="match status" value="1"/>
</dbReference>
<dbReference type="PANTHER" id="PTHR43065:SF42">
    <property type="entry name" value="TWO-COMPONENT SENSOR PPRA"/>
    <property type="match status" value="1"/>
</dbReference>
<keyword evidence="12" id="KW-1185">Reference proteome</keyword>
<dbReference type="InterPro" id="IPR013656">
    <property type="entry name" value="PAS_4"/>
</dbReference>
<feature type="region of interest" description="Disordered" evidence="8">
    <location>
        <begin position="1"/>
        <end position="26"/>
    </location>
</feature>
<accession>A0A5R9QCG4</accession>
<evidence type="ECO:0000256" key="8">
    <source>
        <dbReference type="SAM" id="MobiDB-lite"/>
    </source>
</evidence>
<dbReference type="AlphaFoldDB" id="A0A5R9QCG4"/>
<dbReference type="Pfam" id="PF01590">
    <property type="entry name" value="GAF"/>
    <property type="match status" value="1"/>
</dbReference>
<dbReference type="SUPFAM" id="SSF55785">
    <property type="entry name" value="PYP-like sensor domain (PAS domain)"/>
    <property type="match status" value="2"/>
</dbReference>
<organism evidence="11 12">
    <name type="scientific">Stutzerimonas nosocomialis</name>
    <dbReference type="NCBI Taxonomy" id="1056496"/>
    <lineage>
        <taxon>Bacteria</taxon>
        <taxon>Pseudomonadati</taxon>
        <taxon>Pseudomonadota</taxon>
        <taxon>Gammaproteobacteria</taxon>
        <taxon>Pseudomonadales</taxon>
        <taxon>Pseudomonadaceae</taxon>
        <taxon>Stutzerimonas</taxon>
    </lineage>
</organism>
<feature type="coiled-coil region" evidence="7">
    <location>
        <begin position="438"/>
        <end position="465"/>
    </location>
</feature>
<proteinExistence type="predicted"/>
<gene>
    <name evidence="11" type="ORF">DN820_14490</name>
</gene>
<evidence type="ECO:0000256" key="7">
    <source>
        <dbReference type="SAM" id="Coils"/>
    </source>
</evidence>
<dbReference type="SMART" id="SM00065">
    <property type="entry name" value="GAF"/>
    <property type="match status" value="1"/>
</dbReference>
<evidence type="ECO:0000313" key="11">
    <source>
        <dbReference type="EMBL" id="TLX62819.1"/>
    </source>
</evidence>
<dbReference type="Gene3D" id="1.10.287.130">
    <property type="match status" value="1"/>
</dbReference>
<dbReference type="Pfam" id="PF13188">
    <property type="entry name" value="PAS_8"/>
    <property type="match status" value="1"/>
</dbReference>
<dbReference type="Pfam" id="PF02518">
    <property type="entry name" value="HATPase_c"/>
    <property type="match status" value="1"/>
</dbReference>
<dbReference type="InterPro" id="IPR003018">
    <property type="entry name" value="GAF"/>
</dbReference>
<feature type="domain" description="Histidine kinase" evidence="9">
    <location>
        <begin position="492"/>
        <end position="716"/>
    </location>
</feature>
<dbReference type="Pfam" id="PF00512">
    <property type="entry name" value="HisKA"/>
    <property type="match status" value="1"/>
</dbReference>
<evidence type="ECO:0000256" key="6">
    <source>
        <dbReference type="PROSITE-ProRule" id="PRU00169"/>
    </source>
</evidence>
<dbReference type="InterPro" id="IPR003661">
    <property type="entry name" value="HisK_dim/P_dom"/>
</dbReference>
<dbReference type="Pfam" id="PF00072">
    <property type="entry name" value="Response_reg"/>
    <property type="match status" value="1"/>
</dbReference>
<dbReference type="InterPro" id="IPR011006">
    <property type="entry name" value="CheY-like_superfamily"/>
</dbReference>